<gene>
    <name evidence="10" type="primary">Tmco1-001</name>
</gene>
<feature type="region of interest" description="Disordered" evidence="8">
    <location>
        <begin position="1"/>
        <end position="75"/>
    </location>
</feature>
<evidence type="ECO:0000256" key="8">
    <source>
        <dbReference type="SAM" id="MobiDB-lite"/>
    </source>
</evidence>
<feature type="region of interest" description="Disordered" evidence="8">
    <location>
        <begin position="244"/>
        <end position="289"/>
    </location>
</feature>
<comment type="subcellular location">
    <subcellularLocation>
        <location evidence="1">Membrane</location>
    </subcellularLocation>
</comment>
<evidence type="ECO:0000256" key="9">
    <source>
        <dbReference type="SAM" id="Phobius"/>
    </source>
</evidence>
<keyword evidence="3 9" id="KW-0812">Transmembrane</keyword>
<feature type="region of interest" description="Disordered" evidence="8">
    <location>
        <begin position="106"/>
        <end position="188"/>
    </location>
</feature>
<feature type="compositionally biased region" description="Low complexity" evidence="8">
    <location>
        <begin position="272"/>
        <end position="286"/>
    </location>
</feature>
<comment type="similarity">
    <text evidence="2">Belongs to the TEX28 family.</text>
</comment>
<dbReference type="PANTHER" id="PTHR17613">
    <property type="entry name" value="CEREBRAL PROTEIN-11-RELATED"/>
    <property type="match status" value="1"/>
</dbReference>
<feature type="transmembrane region" description="Helical" evidence="9">
    <location>
        <begin position="683"/>
        <end position="706"/>
    </location>
</feature>
<feature type="compositionally biased region" description="Polar residues" evidence="8">
    <location>
        <begin position="18"/>
        <end position="34"/>
    </location>
</feature>
<evidence type="ECO:0000256" key="6">
    <source>
        <dbReference type="ARBA" id="ARBA00023136"/>
    </source>
</evidence>
<feature type="compositionally biased region" description="Basic and acidic residues" evidence="8">
    <location>
        <begin position="163"/>
        <end position="178"/>
    </location>
</feature>
<keyword evidence="6 9" id="KW-0472">Membrane</keyword>
<name>A0A6F9DUA1_9ASCI</name>
<dbReference type="EMBL" id="LR791152">
    <property type="protein sequence ID" value="CAB3267014.1"/>
    <property type="molecule type" value="mRNA"/>
</dbReference>
<dbReference type="AlphaFoldDB" id="A0A6F9DUA1"/>
<sequence>MEDVVKKDEVPEIPDSLNIHQQQASDTLDNSNVVSDLPDMTANDAANTDESGWSDLDSEDSGTVEDANSNGPDESFEEFARKHSAHKEIFRSKGCSSLSAAIPRSVSLFRRRSPTSPRRAFFFPSKPGPHGDDSEAQDQCKSAPHSPRASPKRVVGPQVPKSPIKDAVVRSRSLENYRDQTNLTKSPSTKMHWSKRFFTPPSIVLTQPSEHSHGVADTKSDSALTSDAKSHSFEISLSRFLKPASGQAAKRHHSAKGHVAAEAEFQWRNMASNNNTDGRNNTDNRSSTPAAGVLLSEAPIQPSAAPVLMSGAENGNQSLNVTQYDTVDGSPSGEQQRNRNSVELDHIQQKILKISEAIKLEQATRDSNVADYLKLTTNADKQQTVRIKTVFEKKNQKSNATITQLQKKLETYHRRLRELESNGGGRQGRLRDVGANLRDFSGGVVDSVKQVKQATQNAAGAIVSKPKGLATKLKNKFGSVDNLNSLPYEDSNDEFGVSNDEVSSTSGSIDFPGTSAYDELPNQHSSVHSGPESPENGIQGQKSQTQQLHALAEQLMTLQSELEAIQRSRSQFESSWDLWKNQANDEITFLTDALREERHRYERLEVQLNDLTERHQHEVSSLKQDLTSMEEKVEYHARERERDMQEAIENCQTRLAKMELQQQQLVAVEGLENANARALLGKLINLLLSVLAVVLVFVSTISGLITPLMRSPARIFSTIVAIFALVITYKNWDNFVNWYMGSHR</sequence>
<feature type="coiled-coil region" evidence="7">
    <location>
        <begin position="395"/>
        <end position="422"/>
    </location>
</feature>
<evidence type="ECO:0000313" key="10">
    <source>
        <dbReference type="EMBL" id="CAB3267014.1"/>
    </source>
</evidence>
<feature type="compositionally biased region" description="Polar residues" evidence="8">
    <location>
        <begin position="536"/>
        <end position="546"/>
    </location>
</feature>
<feature type="region of interest" description="Disordered" evidence="8">
    <location>
        <begin position="205"/>
        <end position="225"/>
    </location>
</feature>
<reference evidence="10" key="1">
    <citation type="submission" date="2020-04" db="EMBL/GenBank/DDBJ databases">
        <authorList>
            <person name="Neveu A P."/>
        </authorList>
    </citation>
    <scope>NUCLEOTIDE SEQUENCE</scope>
    <source>
        <tissue evidence="10">Whole embryo</tissue>
    </source>
</reference>
<evidence type="ECO:0000256" key="2">
    <source>
        <dbReference type="ARBA" id="ARBA00008108"/>
    </source>
</evidence>
<accession>A0A6F9DUA1</accession>
<evidence type="ECO:0000256" key="5">
    <source>
        <dbReference type="ARBA" id="ARBA00023054"/>
    </source>
</evidence>
<proteinExistence type="evidence at transcript level"/>
<dbReference type="GO" id="GO:0016020">
    <property type="term" value="C:membrane"/>
    <property type="evidence" value="ECO:0007669"/>
    <property type="project" value="UniProtKB-SubCell"/>
</dbReference>
<feature type="coiled-coil region" evidence="7">
    <location>
        <begin position="548"/>
        <end position="661"/>
    </location>
</feature>
<feature type="region of interest" description="Disordered" evidence="8">
    <location>
        <begin position="480"/>
        <end position="546"/>
    </location>
</feature>
<keyword evidence="4 9" id="KW-1133">Transmembrane helix</keyword>
<feature type="compositionally biased region" description="Basic and acidic residues" evidence="8">
    <location>
        <begin position="1"/>
        <end position="10"/>
    </location>
</feature>
<dbReference type="Pfam" id="PF10267">
    <property type="entry name" value="Tmemb_cc2"/>
    <property type="match status" value="1"/>
</dbReference>
<dbReference type="PANTHER" id="PTHR17613:SF14">
    <property type="entry name" value="DEMENTIN, ISOFORM H"/>
    <property type="match status" value="1"/>
</dbReference>
<feature type="transmembrane region" description="Helical" evidence="9">
    <location>
        <begin position="713"/>
        <end position="732"/>
    </location>
</feature>
<evidence type="ECO:0000256" key="3">
    <source>
        <dbReference type="ARBA" id="ARBA00022692"/>
    </source>
</evidence>
<organism evidence="10">
    <name type="scientific">Phallusia mammillata</name>
    <dbReference type="NCBI Taxonomy" id="59560"/>
    <lineage>
        <taxon>Eukaryota</taxon>
        <taxon>Metazoa</taxon>
        <taxon>Chordata</taxon>
        <taxon>Tunicata</taxon>
        <taxon>Ascidiacea</taxon>
        <taxon>Phlebobranchia</taxon>
        <taxon>Ascidiidae</taxon>
        <taxon>Phallusia</taxon>
    </lineage>
</organism>
<feature type="compositionally biased region" description="Basic and acidic residues" evidence="8">
    <location>
        <begin position="210"/>
        <end position="220"/>
    </location>
</feature>
<keyword evidence="5 7" id="KW-0175">Coiled coil</keyword>
<evidence type="ECO:0000256" key="1">
    <source>
        <dbReference type="ARBA" id="ARBA00004370"/>
    </source>
</evidence>
<dbReference type="InterPro" id="IPR019394">
    <property type="entry name" value="TEX28/TMCC"/>
</dbReference>
<protein>
    <submittedName>
        <fullName evidence="10">Transmembrane and coiled-coil domains protein 1-like</fullName>
    </submittedName>
</protein>
<feature type="compositionally biased region" description="Polar residues" evidence="8">
    <location>
        <begin position="179"/>
        <end position="188"/>
    </location>
</feature>
<feature type="region of interest" description="Disordered" evidence="8">
    <location>
        <begin position="322"/>
        <end position="341"/>
    </location>
</feature>
<evidence type="ECO:0000256" key="7">
    <source>
        <dbReference type="SAM" id="Coils"/>
    </source>
</evidence>
<evidence type="ECO:0000256" key="4">
    <source>
        <dbReference type="ARBA" id="ARBA00022989"/>
    </source>
</evidence>
<dbReference type="GO" id="GO:0012505">
    <property type="term" value="C:endomembrane system"/>
    <property type="evidence" value="ECO:0007669"/>
    <property type="project" value="TreeGrafter"/>
</dbReference>